<evidence type="ECO:0000259" key="3">
    <source>
        <dbReference type="Pfam" id="PF05569"/>
    </source>
</evidence>
<dbReference type="STRING" id="311334.SAMN05421846_10661"/>
<keyword evidence="2" id="KW-0472">Membrane</keyword>
<feature type="compositionally biased region" description="Polar residues" evidence="1">
    <location>
        <begin position="319"/>
        <end position="333"/>
    </location>
</feature>
<evidence type="ECO:0000256" key="2">
    <source>
        <dbReference type="SAM" id="Phobius"/>
    </source>
</evidence>
<dbReference type="EMBL" id="FNDW01000006">
    <property type="protein sequence ID" value="SDI30069.1"/>
    <property type="molecule type" value="Genomic_DNA"/>
</dbReference>
<evidence type="ECO:0000256" key="1">
    <source>
        <dbReference type="SAM" id="MobiDB-lite"/>
    </source>
</evidence>
<feature type="region of interest" description="Disordered" evidence="1">
    <location>
        <begin position="319"/>
        <end position="339"/>
    </location>
</feature>
<dbReference type="InterPro" id="IPR008756">
    <property type="entry name" value="Peptidase_M56"/>
</dbReference>
<organism evidence="4 5">
    <name type="scientific">Chryseobacterium taeanense</name>
    <dbReference type="NCBI Taxonomy" id="311334"/>
    <lineage>
        <taxon>Bacteria</taxon>
        <taxon>Pseudomonadati</taxon>
        <taxon>Bacteroidota</taxon>
        <taxon>Flavobacteriia</taxon>
        <taxon>Flavobacteriales</taxon>
        <taxon>Weeksellaceae</taxon>
        <taxon>Chryseobacterium group</taxon>
        <taxon>Chryseobacterium</taxon>
    </lineage>
</organism>
<feature type="transmembrane region" description="Helical" evidence="2">
    <location>
        <begin position="250"/>
        <end position="268"/>
    </location>
</feature>
<dbReference type="Gene3D" id="3.30.1150.10">
    <property type="match status" value="1"/>
</dbReference>
<name>A0A1G8JFK6_9FLAO</name>
<keyword evidence="2" id="KW-0812">Transmembrane</keyword>
<feature type="transmembrane region" description="Helical" evidence="2">
    <location>
        <begin position="75"/>
        <end position="99"/>
    </location>
</feature>
<evidence type="ECO:0000313" key="5">
    <source>
        <dbReference type="Proteomes" id="UP000198869"/>
    </source>
</evidence>
<accession>A0A1G8JFK6</accession>
<evidence type="ECO:0000313" key="4">
    <source>
        <dbReference type="EMBL" id="SDI30069.1"/>
    </source>
</evidence>
<feature type="transmembrane region" description="Helical" evidence="2">
    <location>
        <begin position="25"/>
        <end position="42"/>
    </location>
</feature>
<proteinExistence type="predicted"/>
<sequence>MCSSLLIALYFVFLEKEKMYRFNRFYLLFSVILSYTVPFITVTSEHPKPTGKVQTALEATTQVLDLTQHYERFNWISFIWILYGIITVILLMKTIYSIVKIKKIKGKEIWYENQKVVLTDENIPAFSFWKTIYIGKIYLVNNKIDPRIFLHEKSHIDQKHSIDLLFIEVLKIFTWFNPSLYLYKKAVVINHEFLADESVLDKKFNVKDYQHLILDEIISQKNYNLTHTFNFNNTKKRFIMMNAKKSKLANFKKIAIAPVLLLAFGLFVQKTYANPIEKIIEETQNKTSEVLKKSLSEDTGKVFDESENKFLNQQIETQGTQIENTNSSRTVQDTVRPKEGKNTNLKEEIAARNTETATPKDDVTSLPQYPGGFNALRTKISKLFDPSKLNTDKSKKFNRTELTYTVDETGNVIDVDATGNDEIFNTEAISALKKANENVVWIPAEKDGKPVRYRMKIPLAMSFQ</sequence>
<gene>
    <name evidence="4" type="ORF">SAMN05421846_10661</name>
</gene>
<feature type="domain" description="Peptidase M56" evidence="3">
    <location>
        <begin position="66"/>
        <end position="240"/>
    </location>
</feature>
<dbReference type="Proteomes" id="UP000198869">
    <property type="component" value="Unassembled WGS sequence"/>
</dbReference>
<reference evidence="5" key="1">
    <citation type="submission" date="2016-10" db="EMBL/GenBank/DDBJ databases">
        <authorList>
            <person name="Varghese N."/>
            <person name="Submissions S."/>
        </authorList>
    </citation>
    <scope>NUCLEOTIDE SEQUENCE [LARGE SCALE GENOMIC DNA]</scope>
    <source>
        <strain evidence="5">DSM 17071</strain>
    </source>
</reference>
<keyword evidence="2" id="KW-1133">Transmembrane helix</keyword>
<dbReference type="Pfam" id="PF05569">
    <property type="entry name" value="Peptidase_M56"/>
    <property type="match status" value="1"/>
</dbReference>
<protein>
    <submittedName>
        <fullName evidence="4">Signal transducer regulating beta-lactamase production, contains metallopeptidase domain</fullName>
    </submittedName>
</protein>
<dbReference type="AlphaFoldDB" id="A0A1G8JFK6"/>
<keyword evidence="5" id="KW-1185">Reference proteome</keyword>